<dbReference type="CDD" id="cd00161">
    <property type="entry name" value="beta-trefoil_Ricin-like"/>
    <property type="match status" value="1"/>
</dbReference>
<feature type="signal peptide" evidence="1">
    <location>
        <begin position="1"/>
        <end position="23"/>
    </location>
</feature>
<dbReference type="Proteomes" id="UP001589608">
    <property type="component" value="Unassembled WGS sequence"/>
</dbReference>
<dbReference type="Pfam" id="PF14200">
    <property type="entry name" value="RicinB_lectin_2"/>
    <property type="match status" value="1"/>
</dbReference>
<dbReference type="PROSITE" id="PS50231">
    <property type="entry name" value="RICIN_B_LECTIN"/>
    <property type="match status" value="1"/>
</dbReference>
<sequence length="192" mass="20733">MQAVVAFVAFAATMVSAPTPAHAVGEIYGPYYLMNFNTAFTAHPQCLADPGSSTANNVHQILYACGNVDQLFFNETAVTNSDYWTYNLASGKCLVPYGGSSSSGAWIVQYTCNSAASARWVYKKVDPGFIGACPRHPDTGASYCEYQVFEIQNKSGSQQCIATQNGVFTQGTGVVQYPCNADTTNWWVQIKA</sequence>
<evidence type="ECO:0000259" key="2">
    <source>
        <dbReference type="Pfam" id="PF14200"/>
    </source>
</evidence>
<organism evidence="3 4">
    <name type="scientific">Dactylosporangium vinaceum</name>
    <dbReference type="NCBI Taxonomy" id="53362"/>
    <lineage>
        <taxon>Bacteria</taxon>
        <taxon>Bacillati</taxon>
        <taxon>Actinomycetota</taxon>
        <taxon>Actinomycetes</taxon>
        <taxon>Micromonosporales</taxon>
        <taxon>Micromonosporaceae</taxon>
        <taxon>Dactylosporangium</taxon>
    </lineage>
</organism>
<evidence type="ECO:0000313" key="3">
    <source>
        <dbReference type="EMBL" id="MFB9444844.1"/>
    </source>
</evidence>
<feature type="domain" description="Ricin B lectin" evidence="2">
    <location>
        <begin position="44"/>
        <end position="110"/>
    </location>
</feature>
<feature type="chain" id="PRO_5046909024" evidence="1">
    <location>
        <begin position="24"/>
        <end position="192"/>
    </location>
</feature>
<reference evidence="3 4" key="1">
    <citation type="submission" date="2024-09" db="EMBL/GenBank/DDBJ databases">
        <authorList>
            <person name="Sun Q."/>
            <person name="Mori K."/>
        </authorList>
    </citation>
    <scope>NUCLEOTIDE SEQUENCE [LARGE SCALE GENOMIC DNA]</scope>
    <source>
        <strain evidence="3 4">JCM 3307</strain>
    </source>
</reference>
<keyword evidence="4" id="KW-1185">Reference proteome</keyword>
<dbReference type="SUPFAM" id="SSF50370">
    <property type="entry name" value="Ricin B-like lectins"/>
    <property type="match status" value="1"/>
</dbReference>
<evidence type="ECO:0000313" key="4">
    <source>
        <dbReference type="Proteomes" id="UP001589608"/>
    </source>
</evidence>
<evidence type="ECO:0000256" key="1">
    <source>
        <dbReference type="SAM" id="SignalP"/>
    </source>
</evidence>
<accession>A0ABV5M7M4</accession>
<dbReference type="Gene3D" id="2.80.10.50">
    <property type="match status" value="1"/>
</dbReference>
<comment type="caution">
    <text evidence="3">The sequence shown here is derived from an EMBL/GenBank/DDBJ whole genome shotgun (WGS) entry which is preliminary data.</text>
</comment>
<dbReference type="EMBL" id="JBHMCA010000031">
    <property type="protein sequence ID" value="MFB9444844.1"/>
    <property type="molecule type" value="Genomic_DNA"/>
</dbReference>
<name>A0ABV5M7M4_9ACTN</name>
<gene>
    <name evidence="3" type="ORF">ACFFTR_17355</name>
</gene>
<dbReference type="InterPro" id="IPR000772">
    <property type="entry name" value="Ricin_B_lectin"/>
</dbReference>
<proteinExistence type="predicted"/>
<protein>
    <submittedName>
        <fullName evidence="3">RICIN domain-containing protein</fullName>
    </submittedName>
</protein>
<dbReference type="RefSeq" id="WP_223097924.1">
    <property type="nucleotide sequence ID" value="NZ_CP061913.1"/>
</dbReference>
<keyword evidence="1" id="KW-0732">Signal</keyword>
<dbReference type="InterPro" id="IPR035992">
    <property type="entry name" value="Ricin_B-like_lectins"/>
</dbReference>